<evidence type="ECO:0000313" key="13">
    <source>
        <dbReference type="Proteomes" id="UP000192872"/>
    </source>
</evidence>
<evidence type="ECO:0000256" key="2">
    <source>
        <dbReference type="ARBA" id="ARBA00005417"/>
    </source>
</evidence>
<dbReference type="AlphaFoldDB" id="A0A1W9HUQ8"/>
<dbReference type="PROSITE" id="PS00675">
    <property type="entry name" value="SIGMA54_INTERACT_1"/>
    <property type="match status" value="1"/>
</dbReference>
<dbReference type="GO" id="GO:0005886">
    <property type="term" value="C:plasma membrane"/>
    <property type="evidence" value="ECO:0007669"/>
    <property type="project" value="UniProtKB-SubCell"/>
</dbReference>
<dbReference type="SMART" id="SM00382">
    <property type="entry name" value="AAA"/>
    <property type="match status" value="1"/>
</dbReference>
<evidence type="ECO:0000313" key="12">
    <source>
        <dbReference type="EMBL" id="OQW51032.1"/>
    </source>
</evidence>
<evidence type="ECO:0000256" key="3">
    <source>
        <dbReference type="ARBA" id="ARBA00022448"/>
    </source>
</evidence>
<sequence>MNHVASPAAPPQHSEQIAIFRKLVIGFWSSPGSRIAWITTAVVLAFVGAQVGTQVFFNYWYRAFFDGLQQKDMSVLVGALFQLPMIVVATVVASGGLLVSKMMFHVSWRAWVTQRLAGWWIADQRYYRLGLIAPEHQAPEYRIAEDTKLAIEPLAEFVIGLVSATVTAITFSTILWSVAGSFRLTLGQVVIDIPAYMAVAAVIYAALTSTIAYLAGMPLVRHVADKNAAESEFRAELTRLRENAESIALIKGDKDELNSVLANYGRVVRAWYGVIRQQGFISILQNTNAVLFPVIPLVLTLPKYVSGEMTLGAVMQVASAFAAVQGSLIWFVDNVVKLAEWYASVRRVNELVILLDQLDIGTIMEGDANIRLGISEDGSIHIDNLSIAESAGRVVINDASVVIKQGERVMVMGESGVGKSTLIRALAGLWPWGLGEIRVPRDVEIAFVPQRPYIPLGTLRNALLYPDAGSKIAHETVVRTMVRCGLSYLAKRLDDEERWDHVLSGGERQRVAFCRLVLRQPDIIIMDEATSALDEDSQQSMLNLLHEELKSSTVISVGHRTGIEEHHDRKIILERRPAGAHMTSLTVSKSLWSYFRQQRA</sequence>
<evidence type="ECO:0000256" key="7">
    <source>
        <dbReference type="ARBA" id="ARBA00022989"/>
    </source>
</evidence>
<organism evidence="12 13">
    <name type="scientific">Candidatus Raskinella chloraquaticus</name>
    <dbReference type="NCBI Taxonomy" id="1951219"/>
    <lineage>
        <taxon>Bacteria</taxon>
        <taxon>Pseudomonadati</taxon>
        <taxon>Pseudomonadota</taxon>
        <taxon>Alphaproteobacteria</taxon>
        <taxon>Hyphomicrobiales</taxon>
        <taxon>Phreatobacteraceae</taxon>
        <taxon>Candidatus Raskinella</taxon>
    </lineage>
</organism>
<dbReference type="InterPro" id="IPR017871">
    <property type="entry name" value="ABC_transporter-like_CS"/>
</dbReference>
<feature type="transmembrane region" description="Helical" evidence="9">
    <location>
        <begin position="279"/>
        <end position="299"/>
    </location>
</feature>
<evidence type="ECO:0000256" key="8">
    <source>
        <dbReference type="ARBA" id="ARBA00023136"/>
    </source>
</evidence>
<evidence type="ECO:0000256" key="9">
    <source>
        <dbReference type="SAM" id="Phobius"/>
    </source>
</evidence>
<accession>A0A1W9HUQ8</accession>
<feature type="transmembrane region" description="Helical" evidence="9">
    <location>
        <begin position="35"/>
        <end position="61"/>
    </location>
</feature>
<keyword evidence="5" id="KW-0547">Nucleotide-binding</keyword>
<feature type="domain" description="ABC transporter" evidence="10">
    <location>
        <begin position="380"/>
        <end position="600"/>
    </location>
</feature>
<dbReference type="InterPro" id="IPR027417">
    <property type="entry name" value="P-loop_NTPase"/>
</dbReference>
<reference evidence="12 13" key="1">
    <citation type="journal article" date="2017" name="Water Res.">
        <title>Comammox in drinking water systems.</title>
        <authorList>
            <person name="Wang Y."/>
            <person name="Ma L."/>
            <person name="Mao Y."/>
            <person name="Jiang X."/>
            <person name="Xia Y."/>
            <person name="Yu K."/>
            <person name="Li B."/>
            <person name="Zhang T."/>
        </authorList>
    </citation>
    <scope>NUCLEOTIDE SEQUENCE [LARGE SCALE GENOMIC DNA]</scope>
    <source>
        <strain evidence="12">SG_bin8</strain>
    </source>
</reference>
<dbReference type="STRING" id="1827387.A4S15_12455"/>
<dbReference type="InterPro" id="IPR025662">
    <property type="entry name" value="Sigma_54_int_dom_ATP-bd_1"/>
</dbReference>
<dbReference type="PROSITE" id="PS50929">
    <property type="entry name" value="ABC_TM1F"/>
    <property type="match status" value="1"/>
</dbReference>
<evidence type="ECO:0000259" key="10">
    <source>
        <dbReference type="PROSITE" id="PS50893"/>
    </source>
</evidence>
<evidence type="ECO:0000256" key="5">
    <source>
        <dbReference type="ARBA" id="ARBA00022741"/>
    </source>
</evidence>
<keyword evidence="3" id="KW-0813">Transport</keyword>
<dbReference type="Pfam" id="PF06472">
    <property type="entry name" value="ABC_membrane_2"/>
    <property type="match status" value="1"/>
</dbReference>
<protein>
    <recommendedName>
        <fullName evidence="14">ABC transporter ATP-binding protein</fullName>
    </recommendedName>
</protein>
<dbReference type="RefSeq" id="WP_376802734.1">
    <property type="nucleotide sequence ID" value="NZ_DHWE01000018.1"/>
</dbReference>
<dbReference type="Proteomes" id="UP000192872">
    <property type="component" value="Unassembled WGS sequence"/>
</dbReference>
<feature type="transmembrane region" description="Helical" evidence="9">
    <location>
        <begin position="73"/>
        <end position="99"/>
    </location>
</feature>
<evidence type="ECO:0000256" key="6">
    <source>
        <dbReference type="ARBA" id="ARBA00022840"/>
    </source>
</evidence>
<dbReference type="Gene3D" id="3.40.50.300">
    <property type="entry name" value="P-loop containing nucleotide triphosphate hydrolases"/>
    <property type="match status" value="1"/>
</dbReference>
<comment type="similarity">
    <text evidence="2">Belongs to the ABC transporter superfamily.</text>
</comment>
<keyword evidence="6" id="KW-0067">ATP-binding</keyword>
<dbReference type="InterPro" id="IPR050835">
    <property type="entry name" value="ABC_transporter_sub-D"/>
</dbReference>
<dbReference type="PANTHER" id="PTHR11384">
    <property type="entry name" value="ATP-BINDING CASSETTE, SUB-FAMILY D MEMBER"/>
    <property type="match status" value="1"/>
</dbReference>
<dbReference type="InterPro" id="IPR011527">
    <property type="entry name" value="ABC1_TM_dom"/>
</dbReference>
<name>A0A1W9HUQ8_9HYPH</name>
<dbReference type="EMBL" id="LWDL01000022">
    <property type="protein sequence ID" value="OQW51032.1"/>
    <property type="molecule type" value="Genomic_DNA"/>
</dbReference>
<dbReference type="PROSITE" id="PS00211">
    <property type="entry name" value="ABC_TRANSPORTER_1"/>
    <property type="match status" value="1"/>
</dbReference>
<dbReference type="GO" id="GO:0005524">
    <property type="term" value="F:ATP binding"/>
    <property type="evidence" value="ECO:0007669"/>
    <property type="project" value="UniProtKB-KW"/>
</dbReference>
<dbReference type="GO" id="GO:0140359">
    <property type="term" value="F:ABC-type transporter activity"/>
    <property type="evidence" value="ECO:0007669"/>
    <property type="project" value="InterPro"/>
</dbReference>
<dbReference type="InterPro" id="IPR003439">
    <property type="entry name" value="ABC_transporter-like_ATP-bd"/>
</dbReference>
<dbReference type="InterPro" id="IPR036640">
    <property type="entry name" value="ABC1_TM_sf"/>
</dbReference>
<feature type="transmembrane region" description="Helical" evidence="9">
    <location>
        <begin position="157"/>
        <end position="176"/>
    </location>
</feature>
<gene>
    <name evidence="12" type="ORF">A4S15_12455</name>
</gene>
<dbReference type="SUPFAM" id="SSF52540">
    <property type="entry name" value="P-loop containing nucleoside triphosphate hydrolases"/>
    <property type="match status" value="1"/>
</dbReference>
<comment type="subcellular location">
    <subcellularLocation>
        <location evidence="1">Cell membrane</location>
        <topology evidence="1">Multi-pass membrane protein</topology>
    </subcellularLocation>
</comment>
<evidence type="ECO:0000259" key="11">
    <source>
        <dbReference type="PROSITE" id="PS50929"/>
    </source>
</evidence>
<keyword evidence="8 9" id="KW-0472">Membrane</keyword>
<dbReference type="PANTHER" id="PTHR11384:SF59">
    <property type="entry name" value="LYSOSOMAL COBALAMIN TRANSPORTER ABCD4"/>
    <property type="match status" value="1"/>
</dbReference>
<feature type="domain" description="ABC transmembrane type-1" evidence="11">
    <location>
        <begin position="142"/>
        <end position="340"/>
    </location>
</feature>
<dbReference type="InterPro" id="IPR003593">
    <property type="entry name" value="AAA+_ATPase"/>
</dbReference>
<dbReference type="Pfam" id="PF00005">
    <property type="entry name" value="ABC_tran"/>
    <property type="match status" value="1"/>
</dbReference>
<dbReference type="GO" id="GO:0016887">
    <property type="term" value="F:ATP hydrolysis activity"/>
    <property type="evidence" value="ECO:0007669"/>
    <property type="project" value="InterPro"/>
</dbReference>
<keyword evidence="7 9" id="KW-1133">Transmembrane helix</keyword>
<feature type="transmembrane region" description="Helical" evidence="9">
    <location>
        <begin position="196"/>
        <end position="216"/>
    </location>
</feature>
<dbReference type="PROSITE" id="PS50893">
    <property type="entry name" value="ABC_TRANSPORTER_2"/>
    <property type="match status" value="1"/>
</dbReference>
<evidence type="ECO:0000256" key="4">
    <source>
        <dbReference type="ARBA" id="ARBA00022692"/>
    </source>
</evidence>
<keyword evidence="4 9" id="KW-0812">Transmembrane</keyword>
<dbReference type="Gene3D" id="1.20.1560.10">
    <property type="entry name" value="ABC transporter type 1, transmembrane domain"/>
    <property type="match status" value="1"/>
</dbReference>
<evidence type="ECO:0008006" key="14">
    <source>
        <dbReference type="Google" id="ProtNLM"/>
    </source>
</evidence>
<comment type="caution">
    <text evidence="12">The sequence shown here is derived from an EMBL/GenBank/DDBJ whole genome shotgun (WGS) entry which is preliminary data.</text>
</comment>
<dbReference type="SUPFAM" id="SSF90123">
    <property type="entry name" value="ABC transporter transmembrane region"/>
    <property type="match status" value="1"/>
</dbReference>
<dbReference type="CDD" id="cd03223">
    <property type="entry name" value="ABCD_peroxisomal_ALDP"/>
    <property type="match status" value="1"/>
</dbReference>
<evidence type="ECO:0000256" key="1">
    <source>
        <dbReference type="ARBA" id="ARBA00004651"/>
    </source>
</evidence>
<proteinExistence type="inferred from homology"/>